<keyword evidence="4" id="KW-1185">Reference proteome</keyword>
<feature type="coiled-coil region" evidence="1">
    <location>
        <begin position="287"/>
        <end position="314"/>
    </location>
</feature>
<sequence length="523" mass="59406">MVNRRLSGSFSIPVSSEEWQRRKVEGELGMRLGTANDIPTSSFLSESGLRHSTATRAYARRLAHERRASYSEESESSGDERVNRILSESTGNHTMLLATPRAKANRQRLHTRPKLSRYAKDNLNISRMARVDDASDEENIPTKPKIPDREPSSQGSRHSSAETKVNEETPAQLPNNVRWAEQQLHALVSCIQNMERDINSVRGDVPHTSSTSLDLLQRRTAALEIEVEAHKHQLAKLCKEFNQFKTRESVEPAERLMSPLLPAQNSPRPTREPVYSPPAQTQAGMSAQTIQRAADRLHEELARISEAVELMQKTAAKSNHGAPLTPPYEPRSRGPLPSEYPYPANPPNSRPQARNEPTTTLAADRQQTNIQSAQERYEQICHTVAEAMGLHTPLSGPSSQHIRRDQIRADLRSREAAETTTESLLRRLHEVPPPIFSDAELRMLEQAFEQHRREFLQQKELYSELAEELKRMEPTMDRMKRRILADHLHESIDTLEAEATRLNDLHAHLARHGRVARYDGNYR</sequence>
<evidence type="ECO:0000256" key="1">
    <source>
        <dbReference type="SAM" id="Coils"/>
    </source>
</evidence>
<feature type="coiled-coil region" evidence="1">
    <location>
        <begin position="213"/>
        <end position="240"/>
    </location>
</feature>
<feature type="region of interest" description="Disordered" evidence="2">
    <location>
        <begin position="314"/>
        <end position="362"/>
    </location>
</feature>
<evidence type="ECO:0008006" key="5">
    <source>
        <dbReference type="Google" id="ProtNLM"/>
    </source>
</evidence>
<dbReference type="Proteomes" id="UP001214628">
    <property type="component" value="Chromosome 1"/>
</dbReference>
<name>A0AAF0F7Y7_9BASI</name>
<evidence type="ECO:0000313" key="4">
    <source>
        <dbReference type="Proteomes" id="UP001214628"/>
    </source>
</evidence>
<evidence type="ECO:0000313" key="3">
    <source>
        <dbReference type="EMBL" id="WFD42069.1"/>
    </source>
</evidence>
<feature type="compositionally biased region" description="Polar residues" evidence="2">
    <location>
        <begin position="350"/>
        <end position="362"/>
    </location>
</feature>
<feature type="compositionally biased region" description="Basic residues" evidence="2">
    <location>
        <begin position="103"/>
        <end position="117"/>
    </location>
</feature>
<keyword evidence="1" id="KW-0175">Coiled coil</keyword>
<accession>A0AAF0F7Y7</accession>
<feature type="region of interest" description="Disordered" evidence="2">
    <location>
        <begin position="260"/>
        <end position="285"/>
    </location>
</feature>
<protein>
    <recommendedName>
        <fullName evidence="5">Cep57 centrosome microtubule-binding domain-containing protein</fullName>
    </recommendedName>
</protein>
<evidence type="ECO:0000256" key="2">
    <source>
        <dbReference type="SAM" id="MobiDB-lite"/>
    </source>
</evidence>
<reference evidence="3" key="1">
    <citation type="submission" date="2023-02" db="EMBL/GenBank/DDBJ databases">
        <title>Mating type loci evolution in Malassezia.</title>
        <authorList>
            <person name="Coelho M.A."/>
        </authorList>
    </citation>
    <scope>NUCLEOTIDE SEQUENCE</scope>
    <source>
        <strain evidence="3">CBS 14136</strain>
    </source>
</reference>
<organism evidence="3 4">
    <name type="scientific">Malassezia psittaci</name>
    <dbReference type="NCBI Taxonomy" id="1821823"/>
    <lineage>
        <taxon>Eukaryota</taxon>
        <taxon>Fungi</taxon>
        <taxon>Dikarya</taxon>
        <taxon>Basidiomycota</taxon>
        <taxon>Ustilaginomycotina</taxon>
        <taxon>Malasseziomycetes</taxon>
        <taxon>Malasseziales</taxon>
        <taxon>Malasseziaceae</taxon>
        <taxon>Malassezia</taxon>
    </lineage>
</organism>
<feature type="compositionally biased region" description="Pro residues" evidence="2">
    <location>
        <begin position="338"/>
        <end position="349"/>
    </location>
</feature>
<proteinExistence type="predicted"/>
<dbReference type="EMBL" id="CP118375">
    <property type="protein sequence ID" value="WFD42069.1"/>
    <property type="molecule type" value="Genomic_DNA"/>
</dbReference>
<feature type="region of interest" description="Disordered" evidence="2">
    <location>
        <begin position="88"/>
        <end position="175"/>
    </location>
</feature>
<dbReference type="AlphaFoldDB" id="A0AAF0F7Y7"/>
<gene>
    <name evidence="3" type="ORF">MPSI1_000707</name>
</gene>